<dbReference type="Ensembl" id="ENSSSUT00005032226.1">
    <property type="protein sequence ID" value="ENSSSUP00005028216.1"/>
    <property type="gene ID" value="ENSSSUG00005018231.1"/>
</dbReference>
<accession>A0A673V3Q5</accession>
<comment type="similarity">
    <text evidence="1 4">Belongs to the eukaryotic ribosomal protein eS7 family.</text>
</comment>
<dbReference type="PANTHER" id="PTHR11278">
    <property type="entry name" value="40S RIBOSOMAL PROTEIN S7"/>
    <property type="match status" value="1"/>
</dbReference>
<dbReference type="AlphaFoldDB" id="A0A673V3Q5"/>
<dbReference type="PANTHER" id="PTHR11278:SF0">
    <property type="entry name" value="SMALL RIBOSOMAL SUBUNIT PROTEIN ES7"/>
    <property type="match status" value="1"/>
</dbReference>
<reference evidence="5" key="3">
    <citation type="submission" date="2025-09" db="UniProtKB">
        <authorList>
            <consortium name="Ensembl"/>
        </authorList>
    </citation>
    <scope>IDENTIFICATION</scope>
</reference>
<sequence length="176" mass="20057">MFSSSMEIMKPNGRKLDNFVSGIYQALFKLEMNSDFKAQLRELNITAAREIGFGGGPKVIAIFIPVSQLKSFQKILVWLVCELEQKFTGKHSIFIARRRVLPWPTQKSHTQNKQQHPRSCTLTGETVGKTIHGRWDGSLLIKVHLDRALPSDGEHKSQWTFFSHRQWSGQFAVGFG</sequence>
<evidence type="ECO:0000256" key="3">
    <source>
        <dbReference type="ARBA" id="ARBA00023274"/>
    </source>
</evidence>
<keyword evidence="2 4" id="KW-0689">Ribosomal protein</keyword>
<proteinExistence type="inferred from homology"/>
<dbReference type="GO" id="GO:0030686">
    <property type="term" value="C:90S preribosome"/>
    <property type="evidence" value="ECO:0007669"/>
    <property type="project" value="TreeGrafter"/>
</dbReference>
<evidence type="ECO:0000313" key="5">
    <source>
        <dbReference type="Ensembl" id="ENSSSUP00005028216.1"/>
    </source>
</evidence>
<evidence type="ECO:0000313" key="6">
    <source>
        <dbReference type="Proteomes" id="UP000472268"/>
    </source>
</evidence>
<evidence type="ECO:0000256" key="1">
    <source>
        <dbReference type="ARBA" id="ARBA00007820"/>
    </source>
</evidence>
<dbReference type="GO" id="GO:0006364">
    <property type="term" value="P:rRNA processing"/>
    <property type="evidence" value="ECO:0007669"/>
    <property type="project" value="TreeGrafter"/>
</dbReference>
<dbReference type="GO" id="GO:0022627">
    <property type="term" value="C:cytosolic small ribosomal subunit"/>
    <property type="evidence" value="ECO:0007669"/>
    <property type="project" value="TreeGrafter"/>
</dbReference>
<dbReference type="Pfam" id="PF01251">
    <property type="entry name" value="Ribosomal_S7e"/>
    <property type="match status" value="1"/>
</dbReference>
<organism evidence="5 6">
    <name type="scientific">Suricata suricatta</name>
    <name type="common">Meerkat</name>
    <dbReference type="NCBI Taxonomy" id="37032"/>
    <lineage>
        <taxon>Eukaryota</taxon>
        <taxon>Metazoa</taxon>
        <taxon>Chordata</taxon>
        <taxon>Craniata</taxon>
        <taxon>Vertebrata</taxon>
        <taxon>Euteleostomi</taxon>
        <taxon>Mammalia</taxon>
        <taxon>Eutheria</taxon>
        <taxon>Laurasiatheria</taxon>
        <taxon>Carnivora</taxon>
        <taxon>Feliformia</taxon>
        <taxon>Herpestidae</taxon>
        <taxon>Suricata</taxon>
    </lineage>
</organism>
<reference evidence="5 6" key="1">
    <citation type="submission" date="2019-05" db="EMBL/GenBank/DDBJ databases">
        <title>A Chromosome-scale Meerkat (S. suricatta) Genome Assembly.</title>
        <authorList>
            <person name="Dudchenko O."/>
            <person name="Lieberman Aiden E."/>
            <person name="Tung J."/>
            <person name="Barreiro L.B."/>
            <person name="Clutton-Brock T.H."/>
        </authorList>
    </citation>
    <scope>NUCLEOTIDE SEQUENCE [LARGE SCALE GENOMIC DNA]</scope>
</reference>
<dbReference type="GO" id="GO:0032040">
    <property type="term" value="C:small-subunit processome"/>
    <property type="evidence" value="ECO:0007669"/>
    <property type="project" value="TreeGrafter"/>
</dbReference>
<protein>
    <recommendedName>
        <fullName evidence="4">40S ribosomal protein S7</fullName>
    </recommendedName>
</protein>
<keyword evidence="3 4" id="KW-0687">Ribonucleoprotein</keyword>
<dbReference type="InterPro" id="IPR000554">
    <property type="entry name" value="Ribosomal_eS7"/>
</dbReference>
<name>A0A673V3Q5_SURSU</name>
<dbReference type="GO" id="GO:0042274">
    <property type="term" value="P:ribosomal small subunit biogenesis"/>
    <property type="evidence" value="ECO:0007669"/>
    <property type="project" value="TreeGrafter"/>
</dbReference>
<keyword evidence="6" id="KW-1185">Reference proteome</keyword>
<evidence type="ECO:0000256" key="4">
    <source>
        <dbReference type="RuleBase" id="RU364105"/>
    </source>
</evidence>
<dbReference type="GO" id="GO:0006412">
    <property type="term" value="P:translation"/>
    <property type="evidence" value="ECO:0007669"/>
    <property type="project" value="InterPro"/>
</dbReference>
<evidence type="ECO:0000256" key="2">
    <source>
        <dbReference type="ARBA" id="ARBA00022980"/>
    </source>
</evidence>
<dbReference type="GO" id="GO:0003735">
    <property type="term" value="F:structural constituent of ribosome"/>
    <property type="evidence" value="ECO:0007669"/>
    <property type="project" value="InterPro"/>
</dbReference>
<dbReference type="Proteomes" id="UP000472268">
    <property type="component" value="Chromosome 8"/>
</dbReference>
<reference evidence="5" key="2">
    <citation type="submission" date="2025-08" db="UniProtKB">
        <authorList>
            <consortium name="Ensembl"/>
        </authorList>
    </citation>
    <scope>IDENTIFICATION</scope>
</reference>